<gene>
    <name evidence="1" type="ORF">UFOPK2166_00871</name>
</gene>
<name>A0A6J6KQY3_9ZZZZ</name>
<dbReference type="AlphaFoldDB" id="A0A6J6KQY3"/>
<accession>A0A6J6KQY3</accession>
<dbReference type="EMBL" id="CAEZWB010000113">
    <property type="protein sequence ID" value="CAB4652011.1"/>
    <property type="molecule type" value="Genomic_DNA"/>
</dbReference>
<organism evidence="1">
    <name type="scientific">freshwater metagenome</name>
    <dbReference type="NCBI Taxonomy" id="449393"/>
    <lineage>
        <taxon>unclassified sequences</taxon>
        <taxon>metagenomes</taxon>
        <taxon>ecological metagenomes</taxon>
    </lineage>
</organism>
<reference evidence="1" key="1">
    <citation type="submission" date="2020-05" db="EMBL/GenBank/DDBJ databases">
        <authorList>
            <person name="Chiriac C."/>
            <person name="Salcher M."/>
            <person name="Ghai R."/>
            <person name="Kavagutti S V."/>
        </authorList>
    </citation>
    <scope>NUCLEOTIDE SEQUENCE</scope>
</reference>
<proteinExistence type="predicted"/>
<protein>
    <submittedName>
        <fullName evidence="1">Unannotated protein</fullName>
    </submittedName>
</protein>
<evidence type="ECO:0000313" key="1">
    <source>
        <dbReference type="EMBL" id="CAB4652011.1"/>
    </source>
</evidence>
<sequence length="213" mass="23862">MVLVVQAVARLLLHEVQQVRNRCKHFATAEYVLTFGRNIELSKFGAVLQTKQLANLFNLGAQLAIELVATYARQVVTAVLKESRFEVSASRLDVWWFARTSALVNFDECLFAGWRDWALLFPLALKEVEVVNKTIEEAWGVLFVVTQCTKQGENAKTTLASNAGTGCYALTWFVLDVELEPFAAVWVNGALYQLVLGQVTEAVTLAWFENDAR</sequence>